<accession>A0ABS4KZ05</accession>
<comment type="caution">
    <text evidence="3">The sequence shown here is derived from an EMBL/GenBank/DDBJ whole genome shotgun (WGS) entry which is preliminary data.</text>
</comment>
<feature type="compositionally biased region" description="Pro residues" evidence="1">
    <location>
        <begin position="21"/>
        <end position="30"/>
    </location>
</feature>
<protein>
    <submittedName>
        <fullName evidence="3">Uncharacterized protein</fullName>
    </submittedName>
</protein>
<organism evidence="3 4">
    <name type="scientific">Streptomyces avidinii</name>
    <dbReference type="NCBI Taxonomy" id="1895"/>
    <lineage>
        <taxon>Bacteria</taxon>
        <taxon>Bacillati</taxon>
        <taxon>Actinomycetota</taxon>
        <taxon>Actinomycetes</taxon>
        <taxon>Kitasatosporales</taxon>
        <taxon>Streptomycetaceae</taxon>
        <taxon>Streptomyces</taxon>
    </lineage>
</organism>
<evidence type="ECO:0000313" key="4">
    <source>
        <dbReference type="Proteomes" id="UP001519310"/>
    </source>
</evidence>
<dbReference type="RefSeq" id="WP_189965193.1">
    <property type="nucleotide sequence ID" value="NZ_BMVL01000002.1"/>
</dbReference>
<proteinExistence type="predicted"/>
<feature type="transmembrane region" description="Helical" evidence="2">
    <location>
        <begin position="287"/>
        <end position="310"/>
    </location>
</feature>
<keyword evidence="4" id="KW-1185">Reference proteome</keyword>
<dbReference type="Proteomes" id="UP001519310">
    <property type="component" value="Unassembled WGS sequence"/>
</dbReference>
<keyword evidence="2" id="KW-0812">Transmembrane</keyword>
<feature type="transmembrane region" description="Helical" evidence="2">
    <location>
        <begin position="255"/>
        <end position="275"/>
    </location>
</feature>
<reference evidence="3 4" key="1">
    <citation type="submission" date="2021-03" db="EMBL/GenBank/DDBJ databases">
        <title>Genomic Encyclopedia of Type Strains, Phase IV (KMG-IV): sequencing the most valuable type-strain genomes for metagenomic binning, comparative biology and taxonomic classification.</title>
        <authorList>
            <person name="Goeker M."/>
        </authorList>
    </citation>
    <scope>NUCLEOTIDE SEQUENCE [LARGE SCALE GENOMIC DNA]</scope>
    <source>
        <strain evidence="3 4">DSM 40526</strain>
    </source>
</reference>
<evidence type="ECO:0000256" key="2">
    <source>
        <dbReference type="SAM" id="Phobius"/>
    </source>
</evidence>
<gene>
    <name evidence="3" type="ORF">J2Z77_000395</name>
</gene>
<feature type="transmembrane region" description="Helical" evidence="2">
    <location>
        <begin position="230"/>
        <end position="248"/>
    </location>
</feature>
<keyword evidence="2" id="KW-0472">Membrane</keyword>
<feature type="compositionally biased region" description="Basic and acidic residues" evidence="1">
    <location>
        <begin position="9"/>
        <end position="18"/>
    </location>
</feature>
<evidence type="ECO:0000256" key="1">
    <source>
        <dbReference type="SAM" id="MobiDB-lite"/>
    </source>
</evidence>
<dbReference type="EMBL" id="JAGGLQ010000001">
    <property type="protein sequence ID" value="MBP2034611.1"/>
    <property type="molecule type" value="Genomic_DNA"/>
</dbReference>
<sequence length="318" mass="33212">MNDPITLAAKHEDDRRGTPDPIVPDEPTTPPMRTLLETAATCRPVEEVTALVSLLKEGGPLPDAGHDALRAAAVTRPVQDVRRMVALLGESPQEVAEADLTLRAAAVGRSIEDVALLVTILGKEDEAPAERQRVAEPAGPVARHAAGNPEPPEEPREEPYVPPYAVLYDAPYQEPPRRTAAVDPPAAAPSRDRALRHVLRWPVAVALLVSGALHLPNDLTALQSAVPLDYLPLLVTVLCLVSGALVALRDTAAVWRAGAATALGVVALHVLGGSLQYDPLAGALGGTLAWAGVTVMLCAAGGAVLAGLALRNHRESSA</sequence>
<feature type="transmembrane region" description="Helical" evidence="2">
    <location>
        <begin position="198"/>
        <end position="215"/>
    </location>
</feature>
<feature type="region of interest" description="Disordered" evidence="1">
    <location>
        <begin position="127"/>
        <end position="158"/>
    </location>
</feature>
<name>A0ABS4KZ05_STRAV</name>
<evidence type="ECO:0000313" key="3">
    <source>
        <dbReference type="EMBL" id="MBP2034611.1"/>
    </source>
</evidence>
<feature type="region of interest" description="Disordered" evidence="1">
    <location>
        <begin position="1"/>
        <end position="31"/>
    </location>
</feature>
<keyword evidence="2" id="KW-1133">Transmembrane helix</keyword>